<dbReference type="InterPro" id="IPR016059">
    <property type="entry name" value="DNA_ligase_ATP-dep_CS"/>
</dbReference>
<gene>
    <name evidence="3" type="ORF">LCPAC403_02200</name>
</gene>
<dbReference type="Gene3D" id="3.90.75.20">
    <property type="match status" value="2"/>
</dbReference>
<feature type="region of interest" description="Disordered" evidence="1">
    <location>
        <begin position="35"/>
        <end position="58"/>
    </location>
</feature>
<proteinExistence type="predicted"/>
<accession>A0A481ZBR3</accession>
<dbReference type="GO" id="GO:0003909">
    <property type="term" value="F:DNA ligase activity"/>
    <property type="evidence" value="ECO:0007669"/>
    <property type="project" value="InterPro"/>
</dbReference>
<sequence>MAICTGTSIRTGKRCAKIAKGNQTTCSDHEPNKVEKPTCEGISKNSGKRCKRKPRKGKTTCGYHDPNKVKKFTCNSVKTRGGRCTREVKFDGERCSDHQESDKYIKPPDTILKDGQCEGFIQDDTRCKWKPTNGETTCRMHKPNKTKGPTCTESKSRGGKCTHSVGFIGDKCLDHRNDGLKCGELTTSNVPCLRVVTKEGDKCQIHGGPGKIEKEVRKDERTVMFCPKCDTKERWISLKEHGFGNYVISSIGRIYNIKTYKLSKDDPMLDSGGYVRVLLTNDDGNRKGKRIATWQGAAFFDLKLVYGKERNPITIDHINRNRADNYVCCNLRPYTNREQGLNQTRPKYYHGKTVYKTSLDSKTILEKYISINQASDLLKMDVNRIKKFCNSEEEVDGYKLRFMTREDTGNEKWYSSEVLYPEYQPSFWVSAGGWIERRNGVFTKGSFSGKYYSFGFSVNNDRVYHFVHDVVWEIITGRKIRDGYEISHINDKGKDNRYVNLEEDTHPNNMMNAVKLGNHGSAIKVRQIFHDETPSRIYLSVRQACEMTGTTRWALKEVLKGEQSGAGDCKCGLRYHWEIVTK</sequence>
<name>A0A481ZBR3_9VIRU</name>
<evidence type="ECO:0000256" key="1">
    <source>
        <dbReference type="SAM" id="MobiDB-lite"/>
    </source>
</evidence>
<keyword evidence="3" id="KW-0255">Endonuclease</keyword>
<dbReference type="InterPro" id="IPR003615">
    <property type="entry name" value="HNH_nuc"/>
</dbReference>
<evidence type="ECO:0000313" key="3">
    <source>
        <dbReference type="EMBL" id="QBK93086.1"/>
    </source>
</evidence>
<dbReference type="GO" id="GO:0004519">
    <property type="term" value="F:endonuclease activity"/>
    <property type="evidence" value="ECO:0007669"/>
    <property type="project" value="UniProtKB-KW"/>
</dbReference>
<feature type="compositionally biased region" description="Basic residues" evidence="1">
    <location>
        <begin position="46"/>
        <end position="58"/>
    </location>
</feature>
<evidence type="ECO:0000259" key="2">
    <source>
        <dbReference type="Pfam" id="PF13392"/>
    </source>
</evidence>
<feature type="domain" description="HNH nuclease" evidence="2">
    <location>
        <begin position="466"/>
        <end position="510"/>
    </location>
</feature>
<dbReference type="InterPro" id="IPR044925">
    <property type="entry name" value="His-Me_finger_sf"/>
</dbReference>
<dbReference type="SMART" id="SM00497">
    <property type="entry name" value="IENR1"/>
    <property type="match status" value="1"/>
</dbReference>
<dbReference type="PROSITE" id="PS00697">
    <property type="entry name" value="DNA_LIGASE_A1"/>
    <property type="match status" value="1"/>
</dbReference>
<reference evidence="3" key="1">
    <citation type="journal article" date="2019" name="MBio">
        <title>Virus Genomes from Deep Sea Sediments Expand the Ocean Megavirome and Support Independent Origins of Viral Gigantism.</title>
        <authorList>
            <person name="Backstrom D."/>
            <person name="Yutin N."/>
            <person name="Jorgensen S.L."/>
            <person name="Dharamshi J."/>
            <person name="Homa F."/>
            <person name="Zaremba-Niedwiedzka K."/>
            <person name="Spang A."/>
            <person name="Wolf Y.I."/>
            <person name="Koonin E.V."/>
            <person name="Ettema T.J."/>
        </authorList>
    </citation>
    <scope>NUCLEOTIDE SEQUENCE</scope>
</reference>
<organism evidence="3">
    <name type="scientific">Pithovirus LCPAC403</name>
    <dbReference type="NCBI Taxonomy" id="2506596"/>
    <lineage>
        <taxon>Viruses</taxon>
        <taxon>Pithoviruses</taxon>
    </lineage>
</organism>
<keyword evidence="3" id="KW-0540">Nuclease</keyword>
<dbReference type="Pfam" id="PF13392">
    <property type="entry name" value="HNH_3"/>
    <property type="match status" value="1"/>
</dbReference>
<dbReference type="InterPro" id="IPR003647">
    <property type="entry name" value="Intron_nuc_1_rpt"/>
</dbReference>
<keyword evidence="3" id="KW-0378">Hydrolase</keyword>
<dbReference type="EMBL" id="MK500589">
    <property type="protein sequence ID" value="QBK93086.1"/>
    <property type="molecule type" value="Genomic_DNA"/>
</dbReference>
<protein>
    <submittedName>
        <fullName evidence="3">HNH endonuclease</fullName>
    </submittedName>
</protein>
<dbReference type="SUPFAM" id="SSF54060">
    <property type="entry name" value="His-Me finger endonucleases"/>
    <property type="match status" value="2"/>
</dbReference>